<feature type="compositionally biased region" description="Polar residues" evidence="8">
    <location>
        <begin position="62"/>
        <end position="98"/>
    </location>
</feature>
<dbReference type="Pfam" id="PF00638">
    <property type="entry name" value="Ran_BP1"/>
    <property type="match status" value="1"/>
</dbReference>
<dbReference type="GO" id="GO:0015031">
    <property type="term" value="P:protein transport"/>
    <property type="evidence" value="ECO:0007669"/>
    <property type="project" value="UniProtKB-KW"/>
</dbReference>
<evidence type="ECO:0000313" key="10">
    <source>
        <dbReference type="EMBL" id="SCU78992.1"/>
    </source>
</evidence>
<dbReference type="InterPro" id="IPR015007">
    <property type="entry name" value="NUP2/50/61"/>
</dbReference>
<dbReference type="SMART" id="SM00160">
    <property type="entry name" value="RanBD"/>
    <property type="match status" value="1"/>
</dbReference>
<feature type="compositionally biased region" description="Pro residues" evidence="8">
    <location>
        <begin position="162"/>
        <end position="172"/>
    </location>
</feature>
<feature type="domain" description="RanBD1" evidence="9">
    <location>
        <begin position="570"/>
        <end position="699"/>
    </location>
</feature>
<evidence type="ECO:0000256" key="3">
    <source>
        <dbReference type="ARBA" id="ARBA00022816"/>
    </source>
</evidence>
<reference evidence="11" key="1">
    <citation type="submission" date="2016-03" db="EMBL/GenBank/DDBJ databases">
        <authorList>
            <person name="Devillers Hugo."/>
        </authorList>
    </citation>
    <scope>NUCLEOTIDE SEQUENCE [LARGE SCALE GENOMIC DNA]</scope>
</reference>
<feature type="compositionally biased region" description="Polar residues" evidence="8">
    <location>
        <begin position="508"/>
        <end position="518"/>
    </location>
</feature>
<proteinExistence type="predicted"/>
<feature type="compositionally biased region" description="Basic residues" evidence="8">
    <location>
        <begin position="43"/>
        <end position="54"/>
    </location>
</feature>
<feature type="compositionally biased region" description="Polar residues" evidence="8">
    <location>
        <begin position="281"/>
        <end position="290"/>
    </location>
</feature>
<feature type="compositionally biased region" description="Polar residues" evidence="8">
    <location>
        <begin position="298"/>
        <end position="315"/>
    </location>
</feature>
<dbReference type="AlphaFoldDB" id="A0A1G4IR08"/>
<keyword evidence="6" id="KW-0906">Nuclear pore complex</keyword>
<protein>
    <submittedName>
        <fullName evidence="10">LAME_0A06766g1_1</fullName>
    </submittedName>
</protein>
<evidence type="ECO:0000313" key="11">
    <source>
        <dbReference type="Proteomes" id="UP000191144"/>
    </source>
</evidence>
<dbReference type="Pfam" id="PF08911">
    <property type="entry name" value="NUP50"/>
    <property type="match status" value="1"/>
</dbReference>
<evidence type="ECO:0000256" key="7">
    <source>
        <dbReference type="ARBA" id="ARBA00023242"/>
    </source>
</evidence>
<dbReference type="Proteomes" id="UP000191144">
    <property type="component" value="Chromosome A"/>
</dbReference>
<dbReference type="InterPro" id="IPR053074">
    <property type="entry name" value="NPC_Nucleoporin"/>
</dbReference>
<dbReference type="PROSITE" id="PS50196">
    <property type="entry name" value="RANBD1"/>
    <property type="match status" value="1"/>
</dbReference>
<dbReference type="EMBL" id="LT598483">
    <property type="protein sequence ID" value="SCU78992.1"/>
    <property type="molecule type" value="Genomic_DNA"/>
</dbReference>
<evidence type="ECO:0000256" key="2">
    <source>
        <dbReference type="ARBA" id="ARBA00022448"/>
    </source>
</evidence>
<dbReference type="InterPro" id="IPR011993">
    <property type="entry name" value="PH-like_dom_sf"/>
</dbReference>
<keyword evidence="4" id="KW-0653">Protein transport</keyword>
<feature type="region of interest" description="Disordered" evidence="8">
    <location>
        <begin position="1"/>
        <end position="107"/>
    </location>
</feature>
<keyword evidence="5" id="KW-0811">Translocation</keyword>
<dbReference type="PANTHER" id="PTHR38697">
    <property type="entry name" value="NUCLEAR PORE COMPLEX PROTEIN SIMILAR TO S. CEREVISIAE NUP2 (EUROFUNG)"/>
    <property type="match status" value="1"/>
</dbReference>
<feature type="region of interest" description="Disordered" evidence="8">
    <location>
        <begin position="153"/>
        <end position="573"/>
    </location>
</feature>
<dbReference type="InterPro" id="IPR000156">
    <property type="entry name" value="Ran_bind_dom"/>
</dbReference>
<feature type="compositionally biased region" description="Polar residues" evidence="8">
    <location>
        <begin position="541"/>
        <end position="552"/>
    </location>
</feature>
<dbReference type="GO" id="GO:0005643">
    <property type="term" value="C:nuclear pore"/>
    <property type="evidence" value="ECO:0007669"/>
    <property type="project" value="UniProtKB-SubCell"/>
</dbReference>
<dbReference type="GO" id="GO:0051028">
    <property type="term" value="P:mRNA transport"/>
    <property type="evidence" value="ECO:0007669"/>
    <property type="project" value="UniProtKB-KW"/>
</dbReference>
<dbReference type="Gene3D" id="2.30.29.30">
    <property type="entry name" value="Pleckstrin-homology domain (PH domain)/Phosphotyrosine-binding domain (PTB)"/>
    <property type="match status" value="1"/>
</dbReference>
<dbReference type="SUPFAM" id="SSF50729">
    <property type="entry name" value="PH domain-like"/>
    <property type="match status" value="1"/>
</dbReference>
<evidence type="ECO:0000256" key="8">
    <source>
        <dbReference type="SAM" id="MobiDB-lite"/>
    </source>
</evidence>
<gene>
    <name evidence="10" type="ORF">LAME_0A06766G</name>
</gene>
<organism evidence="10 11">
    <name type="scientific">Lachancea meyersii CBS 8951</name>
    <dbReference type="NCBI Taxonomy" id="1266667"/>
    <lineage>
        <taxon>Eukaryota</taxon>
        <taxon>Fungi</taxon>
        <taxon>Dikarya</taxon>
        <taxon>Ascomycota</taxon>
        <taxon>Saccharomycotina</taxon>
        <taxon>Saccharomycetes</taxon>
        <taxon>Saccharomycetales</taxon>
        <taxon>Saccharomycetaceae</taxon>
        <taxon>Lachancea</taxon>
    </lineage>
</organism>
<feature type="compositionally biased region" description="Low complexity" evidence="8">
    <location>
        <begin position="173"/>
        <end position="185"/>
    </location>
</feature>
<keyword evidence="11" id="KW-1185">Reference proteome</keyword>
<evidence type="ECO:0000256" key="5">
    <source>
        <dbReference type="ARBA" id="ARBA00023010"/>
    </source>
</evidence>
<feature type="compositionally biased region" description="Polar residues" evidence="8">
    <location>
        <begin position="199"/>
        <end position="211"/>
    </location>
</feature>
<keyword evidence="2" id="KW-0813">Transport</keyword>
<evidence type="ECO:0000256" key="6">
    <source>
        <dbReference type="ARBA" id="ARBA00023132"/>
    </source>
</evidence>
<accession>A0A1G4IR08</accession>
<feature type="compositionally biased region" description="Polar residues" evidence="8">
    <location>
        <begin position="327"/>
        <end position="337"/>
    </location>
</feature>
<feature type="compositionally biased region" description="Polar residues" evidence="8">
    <location>
        <begin position="356"/>
        <end position="375"/>
    </location>
</feature>
<feature type="compositionally biased region" description="Polar residues" evidence="8">
    <location>
        <begin position="469"/>
        <end position="484"/>
    </location>
</feature>
<feature type="compositionally biased region" description="Low complexity" evidence="8">
    <location>
        <begin position="239"/>
        <end position="257"/>
    </location>
</feature>
<comment type="subcellular location">
    <subcellularLocation>
        <location evidence="1">Nucleus</location>
        <location evidence="1">Nuclear pore complex</location>
    </subcellularLocation>
</comment>
<evidence type="ECO:0000256" key="1">
    <source>
        <dbReference type="ARBA" id="ARBA00004567"/>
    </source>
</evidence>
<dbReference type="OrthoDB" id="185618at2759"/>
<sequence>MAKRIADSQMTREALDTADSDDEKPVFSSQEGFKRASSDVLSKRKIAQPRKRKQLAFGSGNGAANQESSMANAFSFGKSSSPSTTPNAFSNATSQQNVKDVGSAASEIPAKRNALNLQFKSKLSEYISKDPCADLSSVCDQYKRFFQDIAAPTSAATASAPAPAPAPVPKPATRPATAKQPVVSESDSESDAEIKVQGPTFTLTDTHTTAKNPVFSFGPRKTSKPDPSDSESEVEIKGPSFSFKPSSSSTTVSSVFKIDSKASRSPAQTNDTSKSLDNETSKPSISTETKTAAAPESAKSSFANATFALNNSTSEEAPRPSFGFAQPSKNLNNSNETPENEKPSFSFGLNGAAKPTDSNGGESKPSFSFGQSNPSPEGPAGTKKPGFTFGSSGTSSATADATKKPSFTFGGSTTSAGTDAGTASDTKKPAFTFGLSNTSKSKEPYTATAEGLSLTSKDSEERKHKPFTFGSTSNTNKTENSKATPSFVFGQKSETQHDNNEGPKPSFTFGSANTSAAPSFSFGKPSEAKEAPTSGFKFSLPFSTNAASSETQEQNKKPEQESAVAAEAKPEEDSKIMAMTNGEEEEKLLFSKRAKLLLVNPDTKGYESRGTGELKVLQDKEDKTKCRILCRSDGMGHILLNTSVVKAFQYTPADADRENFVKCPVVNSEGKLENYVIQVKQKADGRQLCKSIKEAQDGM</sequence>
<keyword evidence="3" id="KW-0509">mRNA transport</keyword>
<evidence type="ECO:0000259" key="9">
    <source>
        <dbReference type="PROSITE" id="PS50196"/>
    </source>
</evidence>
<evidence type="ECO:0000256" key="4">
    <source>
        <dbReference type="ARBA" id="ARBA00022927"/>
    </source>
</evidence>
<feature type="compositionally biased region" description="Low complexity" evidence="8">
    <location>
        <begin position="386"/>
        <end position="424"/>
    </location>
</feature>
<feature type="compositionally biased region" description="Polar residues" evidence="8">
    <location>
        <begin position="263"/>
        <end position="273"/>
    </location>
</feature>
<keyword evidence="7" id="KW-0539">Nucleus</keyword>
<name>A0A1G4IR08_9SACH</name>
<dbReference type="PANTHER" id="PTHR38697:SF1">
    <property type="entry name" value="NUCLEAR PORE COMPLEX PROTEIN SIMILAR TO S. CEREVISIAE NUP2 (EUROFUNG)"/>
    <property type="match status" value="1"/>
</dbReference>